<dbReference type="GO" id="GO:0008076">
    <property type="term" value="C:voltage-gated potassium channel complex"/>
    <property type="evidence" value="ECO:0007669"/>
    <property type="project" value="InterPro"/>
</dbReference>
<name>A0A2G3E5C1_9FIRM</name>
<feature type="transmembrane region" description="Helical" evidence="12">
    <location>
        <begin position="150"/>
        <end position="171"/>
    </location>
</feature>
<keyword evidence="8 12" id="KW-1133">Transmembrane helix</keyword>
<sequence length="320" mass="36645">MKRRIFDIIQIGQKGDFASRAFDLGIVIVILVNIATMILQTFDELANYQNVFVVVETVTIVLFIAEYILRLWTAEYLYPTSHRAKAVLRFMISFDGIIELFTILPFFFMSGFVAFRLLRVVRIFHLFRINSYTDSFHVIKSVLYEKRNQLVSSIFIIVVLMFASSLFMYSAEHSAQPQAFKNAFSGLWWSMSTLLTVGYGDIYPITAIGRIMAIFIAFLGVGVVAIPTGIISAGFVEQYRKEQDSTNNDLQRIHTIIIDIDSQWLGHTVAEIEQQYPVNILLRQKGKYAIKADSNDVVSLEDVLTVYQYEEPHIQKKSQS</sequence>
<accession>A0A2G3E5C1</accession>
<keyword evidence="7" id="KW-0630">Potassium</keyword>
<keyword evidence="2" id="KW-0813">Transport</keyword>
<dbReference type="PANTHER" id="PTHR11537">
    <property type="entry name" value="VOLTAGE-GATED POTASSIUM CHANNEL"/>
    <property type="match status" value="1"/>
</dbReference>
<keyword evidence="11" id="KW-0407">Ion channel</keyword>
<comment type="caution">
    <text evidence="14">The sequence shown here is derived from an EMBL/GenBank/DDBJ whole genome shotgun (WGS) entry which is preliminary data.</text>
</comment>
<dbReference type="Gene3D" id="1.10.287.70">
    <property type="match status" value="1"/>
</dbReference>
<evidence type="ECO:0000259" key="13">
    <source>
        <dbReference type="Pfam" id="PF00520"/>
    </source>
</evidence>
<dbReference type="AlphaFoldDB" id="A0A2G3E5C1"/>
<dbReference type="InterPro" id="IPR028325">
    <property type="entry name" value="VG_K_chnl"/>
</dbReference>
<evidence type="ECO:0000313" key="15">
    <source>
        <dbReference type="Proteomes" id="UP000224563"/>
    </source>
</evidence>
<keyword evidence="3" id="KW-0633">Potassium transport</keyword>
<dbReference type="RefSeq" id="WP_099385544.1">
    <property type="nucleotide sequence ID" value="NZ_JANSWH010000051.1"/>
</dbReference>
<evidence type="ECO:0000256" key="7">
    <source>
        <dbReference type="ARBA" id="ARBA00022958"/>
    </source>
</evidence>
<keyword evidence="15" id="KW-1185">Reference proteome</keyword>
<feature type="transmembrane region" description="Helical" evidence="12">
    <location>
        <begin position="183"/>
        <end position="205"/>
    </location>
</feature>
<proteinExistence type="predicted"/>
<evidence type="ECO:0000256" key="12">
    <source>
        <dbReference type="SAM" id="Phobius"/>
    </source>
</evidence>
<dbReference type="PANTHER" id="PTHR11537:SF254">
    <property type="entry name" value="POTASSIUM VOLTAGE-GATED CHANNEL PROTEIN SHAB"/>
    <property type="match status" value="1"/>
</dbReference>
<evidence type="ECO:0000256" key="8">
    <source>
        <dbReference type="ARBA" id="ARBA00022989"/>
    </source>
</evidence>
<dbReference type="EMBL" id="PDYG01000008">
    <property type="protein sequence ID" value="PHU38469.1"/>
    <property type="molecule type" value="Genomic_DNA"/>
</dbReference>
<evidence type="ECO:0000256" key="9">
    <source>
        <dbReference type="ARBA" id="ARBA00023065"/>
    </source>
</evidence>
<keyword evidence="9" id="KW-0406">Ion transport</keyword>
<reference evidence="14 15" key="1">
    <citation type="submission" date="2017-10" db="EMBL/GenBank/DDBJ databases">
        <title>Resolving the taxonomy of Roseburia spp., Eubacterium rectale and Agathobacter spp. through phylogenomic analysis.</title>
        <authorList>
            <person name="Sheridan P.O."/>
            <person name="Walker A.W."/>
            <person name="Duncan S.H."/>
            <person name="Scott K.P."/>
            <person name="Toole P.W.O."/>
            <person name="Luis P."/>
            <person name="Flint H.J."/>
        </authorList>
    </citation>
    <scope>NUCLEOTIDE SEQUENCE [LARGE SCALE GENOMIC DNA]</scope>
    <source>
        <strain evidence="14 15">JK623</strain>
    </source>
</reference>
<evidence type="ECO:0000256" key="4">
    <source>
        <dbReference type="ARBA" id="ARBA00022692"/>
    </source>
</evidence>
<dbReference type="GO" id="GO:0005249">
    <property type="term" value="F:voltage-gated potassium channel activity"/>
    <property type="evidence" value="ECO:0007669"/>
    <property type="project" value="InterPro"/>
</dbReference>
<feature type="domain" description="Ion transport" evidence="13">
    <location>
        <begin position="20"/>
        <end position="242"/>
    </location>
</feature>
<dbReference type="InterPro" id="IPR027359">
    <property type="entry name" value="Volt_channel_dom_sf"/>
</dbReference>
<keyword evidence="6" id="KW-0851">Voltage-gated channel</keyword>
<keyword evidence="4 12" id="KW-0812">Transmembrane</keyword>
<feature type="transmembrane region" description="Helical" evidence="12">
    <location>
        <begin position="90"/>
        <end position="115"/>
    </location>
</feature>
<comment type="subcellular location">
    <subcellularLocation>
        <location evidence="1">Membrane</location>
        <topology evidence="1">Multi-pass membrane protein</topology>
    </subcellularLocation>
</comment>
<dbReference type="Proteomes" id="UP000224563">
    <property type="component" value="Unassembled WGS sequence"/>
</dbReference>
<evidence type="ECO:0000256" key="3">
    <source>
        <dbReference type="ARBA" id="ARBA00022538"/>
    </source>
</evidence>
<reference evidence="14 15" key="2">
    <citation type="submission" date="2017-10" db="EMBL/GenBank/DDBJ databases">
        <authorList>
            <person name="Banno H."/>
            <person name="Chua N.-H."/>
        </authorList>
    </citation>
    <scope>NUCLEOTIDE SEQUENCE [LARGE SCALE GENOMIC DNA]</scope>
    <source>
        <strain evidence="14 15">JK623</strain>
    </source>
</reference>
<dbReference type="SUPFAM" id="SSF81324">
    <property type="entry name" value="Voltage-gated potassium channels"/>
    <property type="match status" value="1"/>
</dbReference>
<gene>
    <name evidence="14" type="ORF">CSX02_02730</name>
</gene>
<keyword evidence="5" id="KW-0631">Potassium channel</keyword>
<evidence type="ECO:0000256" key="11">
    <source>
        <dbReference type="ARBA" id="ARBA00023303"/>
    </source>
</evidence>
<dbReference type="InterPro" id="IPR005821">
    <property type="entry name" value="Ion_trans_dom"/>
</dbReference>
<protein>
    <submittedName>
        <fullName evidence="14">Ion transporter</fullName>
    </submittedName>
</protein>
<dbReference type="GO" id="GO:0001508">
    <property type="term" value="P:action potential"/>
    <property type="evidence" value="ECO:0007669"/>
    <property type="project" value="TreeGrafter"/>
</dbReference>
<evidence type="ECO:0000313" key="14">
    <source>
        <dbReference type="EMBL" id="PHU38469.1"/>
    </source>
</evidence>
<feature type="transmembrane region" description="Helical" evidence="12">
    <location>
        <begin position="211"/>
        <end position="236"/>
    </location>
</feature>
<evidence type="ECO:0000256" key="1">
    <source>
        <dbReference type="ARBA" id="ARBA00004141"/>
    </source>
</evidence>
<dbReference type="PRINTS" id="PR00169">
    <property type="entry name" value="KCHANNEL"/>
</dbReference>
<feature type="transmembrane region" description="Helical" evidence="12">
    <location>
        <begin position="48"/>
        <end position="69"/>
    </location>
</feature>
<keyword evidence="10 12" id="KW-0472">Membrane</keyword>
<organism evidence="14 15">
    <name type="scientific">Agathobacter ruminis</name>
    <dbReference type="NCBI Taxonomy" id="1712665"/>
    <lineage>
        <taxon>Bacteria</taxon>
        <taxon>Bacillati</taxon>
        <taxon>Bacillota</taxon>
        <taxon>Clostridia</taxon>
        <taxon>Lachnospirales</taxon>
        <taxon>Lachnospiraceae</taxon>
        <taxon>Agathobacter</taxon>
    </lineage>
</organism>
<evidence type="ECO:0000256" key="10">
    <source>
        <dbReference type="ARBA" id="ARBA00023136"/>
    </source>
</evidence>
<feature type="transmembrane region" description="Helical" evidence="12">
    <location>
        <begin position="21"/>
        <end position="42"/>
    </location>
</feature>
<dbReference type="Gene3D" id="1.20.120.350">
    <property type="entry name" value="Voltage-gated potassium channels. Chain C"/>
    <property type="match status" value="1"/>
</dbReference>
<evidence type="ECO:0000256" key="2">
    <source>
        <dbReference type="ARBA" id="ARBA00022448"/>
    </source>
</evidence>
<evidence type="ECO:0000256" key="5">
    <source>
        <dbReference type="ARBA" id="ARBA00022826"/>
    </source>
</evidence>
<evidence type="ECO:0000256" key="6">
    <source>
        <dbReference type="ARBA" id="ARBA00022882"/>
    </source>
</evidence>
<dbReference type="Pfam" id="PF00520">
    <property type="entry name" value="Ion_trans"/>
    <property type="match status" value="1"/>
</dbReference>